<dbReference type="SUPFAM" id="SSF53335">
    <property type="entry name" value="S-adenosyl-L-methionine-dependent methyltransferases"/>
    <property type="match status" value="1"/>
</dbReference>
<dbReference type="InterPro" id="IPR003356">
    <property type="entry name" value="DNA_methylase_A-5"/>
</dbReference>
<dbReference type="EC" id="2.1.1.72" evidence="1"/>
<keyword evidence="3" id="KW-0808">Transferase</keyword>
<gene>
    <name evidence="9" type="ORF">HY544_01870</name>
</gene>
<dbReference type="GO" id="GO:0032259">
    <property type="term" value="P:methylation"/>
    <property type="evidence" value="ECO:0007669"/>
    <property type="project" value="UniProtKB-KW"/>
</dbReference>
<dbReference type="PANTHER" id="PTHR42933:SF3">
    <property type="entry name" value="TYPE I RESTRICTION ENZYME MJAVIII METHYLASE SUBUNIT"/>
    <property type="match status" value="1"/>
</dbReference>
<dbReference type="Pfam" id="PF12161">
    <property type="entry name" value="HsdM_N"/>
    <property type="match status" value="1"/>
</dbReference>
<keyword evidence="4" id="KW-0949">S-adenosyl-L-methionine</keyword>
<dbReference type="InterPro" id="IPR029063">
    <property type="entry name" value="SAM-dependent_MTases_sf"/>
</dbReference>
<dbReference type="Gene3D" id="3.40.50.150">
    <property type="entry name" value="Vaccinia Virus protein VP39"/>
    <property type="match status" value="1"/>
</dbReference>
<accession>A0A8T3YJL7</accession>
<sequence>MVEIEAQLPKWLEVRYDLLWAEFKDSPFGLETATKILVEKNKDADKEVPVFISELRKAGWLTTELDPVDARKRVYKLKSKSAIIGEHLFIKQNGLTRTDIDSILKKAADLIRTRVDYKFILILLFYKRISDKWEYEFQKAKKDAIEDGLNEKEAEKEAESATFHDFDMPREFLWDNIRKDVEKQPEKFSKALKTLAERNPELKDILDNADFIQFTTSRENSEILRQLIELFSEKKLSHVSADILGDAYEWILKYFAPSKAKEGEIYTPREVIKQLIEVLDPQPGQSIYDCSAGSGGMLIEAYKHVEHNKGKKEADKLFLFGQEVNQKTIALAKMNTYVHDIRNANLAFGDTLLHPKFKEKETIKEFDIVIANPPWNQDGYDESVLKKGEFWKQRFPFGFVPKQSADWAWIQHMLASSNDKNGKVGIVIDNGALFRGGKERAIRTKIIDGDSNLQGDLIEAVLLLPEKLFYNTGAPGAIIFLNKKKAPARKDKILIINASEKFEKHPEVRKLNRLGEKNIAEIVKAFQEFKDSPGFCRVVNASEIRQNDYNLNVSLYVYPEEKQEDIDVDKEWKEYHELKKEDEEVDKKIEGYLKGLK</sequence>
<dbReference type="PRINTS" id="PR00507">
    <property type="entry name" value="N12N6MTFRASE"/>
</dbReference>
<dbReference type="GO" id="GO:0009307">
    <property type="term" value="P:DNA restriction-modification system"/>
    <property type="evidence" value="ECO:0007669"/>
    <property type="project" value="UniProtKB-KW"/>
</dbReference>
<dbReference type="Proteomes" id="UP000732298">
    <property type="component" value="Unassembled WGS sequence"/>
</dbReference>
<dbReference type="Gene3D" id="1.20.1260.30">
    <property type="match status" value="1"/>
</dbReference>
<evidence type="ECO:0000259" key="7">
    <source>
        <dbReference type="Pfam" id="PF02384"/>
    </source>
</evidence>
<evidence type="ECO:0000256" key="6">
    <source>
        <dbReference type="ARBA" id="ARBA00047942"/>
    </source>
</evidence>
<name>A0A8T3YJL7_9ARCH</name>
<dbReference type="Pfam" id="PF02384">
    <property type="entry name" value="N6_Mtase"/>
    <property type="match status" value="1"/>
</dbReference>
<comment type="catalytic activity">
    <reaction evidence="6">
        <text>a 2'-deoxyadenosine in DNA + S-adenosyl-L-methionine = an N(6)-methyl-2'-deoxyadenosine in DNA + S-adenosyl-L-homocysteine + H(+)</text>
        <dbReference type="Rhea" id="RHEA:15197"/>
        <dbReference type="Rhea" id="RHEA-COMP:12418"/>
        <dbReference type="Rhea" id="RHEA-COMP:12419"/>
        <dbReference type="ChEBI" id="CHEBI:15378"/>
        <dbReference type="ChEBI" id="CHEBI:57856"/>
        <dbReference type="ChEBI" id="CHEBI:59789"/>
        <dbReference type="ChEBI" id="CHEBI:90615"/>
        <dbReference type="ChEBI" id="CHEBI:90616"/>
        <dbReference type="EC" id="2.1.1.72"/>
    </reaction>
</comment>
<evidence type="ECO:0000256" key="1">
    <source>
        <dbReference type="ARBA" id="ARBA00011900"/>
    </source>
</evidence>
<dbReference type="GO" id="GO:0003677">
    <property type="term" value="F:DNA binding"/>
    <property type="evidence" value="ECO:0007669"/>
    <property type="project" value="InterPro"/>
</dbReference>
<evidence type="ECO:0000256" key="4">
    <source>
        <dbReference type="ARBA" id="ARBA00022691"/>
    </source>
</evidence>
<keyword evidence="5" id="KW-0680">Restriction system</keyword>
<evidence type="ECO:0000256" key="3">
    <source>
        <dbReference type="ARBA" id="ARBA00022679"/>
    </source>
</evidence>
<feature type="domain" description="DNA methylase adenine-specific" evidence="7">
    <location>
        <begin position="240"/>
        <end position="565"/>
    </location>
</feature>
<evidence type="ECO:0000256" key="5">
    <source>
        <dbReference type="ARBA" id="ARBA00022747"/>
    </source>
</evidence>
<dbReference type="GO" id="GO:0009007">
    <property type="term" value="F:site-specific DNA-methyltransferase (adenine-specific) activity"/>
    <property type="evidence" value="ECO:0007669"/>
    <property type="project" value="UniProtKB-EC"/>
</dbReference>
<proteinExistence type="predicted"/>
<dbReference type="PANTHER" id="PTHR42933">
    <property type="entry name" value="SLR6095 PROTEIN"/>
    <property type="match status" value="1"/>
</dbReference>
<organism evidence="9 10">
    <name type="scientific">Candidatus Iainarchaeum sp</name>
    <dbReference type="NCBI Taxonomy" id="3101447"/>
    <lineage>
        <taxon>Archaea</taxon>
        <taxon>Candidatus Iainarchaeota</taxon>
        <taxon>Candidatus Iainarchaeia</taxon>
        <taxon>Candidatus Iainarchaeales</taxon>
        <taxon>Candidatus Iainarchaeaceae</taxon>
        <taxon>Candidatus Iainarchaeum</taxon>
    </lineage>
</organism>
<feature type="domain" description="N6 adenine-specific DNA methyltransferase N-terminal" evidence="8">
    <location>
        <begin position="102"/>
        <end position="231"/>
    </location>
</feature>
<dbReference type="InterPro" id="IPR022749">
    <property type="entry name" value="D12N6_MeTrfase_N"/>
</dbReference>
<evidence type="ECO:0000259" key="8">
    <source>
        <dbReference type="Pfam" id="PF12161"/>
    </source>
</evidence>
<dbReference type="EMBL" id="JACQPB010000025">
    <property type="protein sequence ID" value="MBI4210235.1"/>
    <property type="molecule type" value="Genomic_DNA"/>
</dbReference>
<protein>
    <recommendedName>
        <fullName evidence="1">site-specific DNA-methyltransferase (adenine-specific)</fullName>
        <ecNumber evidence="1">2.1.1.72</ecNumber>
    </recommendedName>
</protein>
<dbReference type="InterPro" id="IPR051537">
    <property type="entry name" value="DNA_Adenine_Mtase"/>
</dbReference>
<evidence type="ECO:0000256" key="2">
    <source>
        <dbReference type="ARBA" id="ARBA00022603"/>
    </source>
</evidence>
<dbReference type="GO" id="GO:0008170">
    <property type="term" value="F:N-methyltransferase activity"/>
    <property type="evidence" value="ECO:0007669"/>
    <property type="project" value="InterPro"/>
</dbReference>
<dbReference type="AlphaFoldDB" id="A0A8T3YJL7"/>
<dbReference type="InterPro" id="IPR002052">
    <property type="entry name" value="DNA_methylase_N6_adenine_CS"/>
</dbReference>
<comment type="caution">
    <text evidence="9">The sequence shown here is derived from an EMBL/GenBank/DDBJ whole genome shotgun (WGS) entry which is preliminary data.</text>
</comment>
<evidence type="ECO:0000313" key="10">
    <source>
        <dbReference type="Proteomes" id="UP000732298"/>
    </source>
</evidence>
<keyword evidence="2 9" id="KW-0489">Methyltransferase</keyword>
<dbReference type="PROSITE" id="PS00092">
    <property type="entry name" value="N6_MTASE"/>
    <property type="match status" value="1"/>
</dbReference>
<evidence type="ECO:0000313" key="9">
    <source>
        <dbReference type="EMBL" id="MBI4210235.1"/>
    </source>
</evidence>
<dbReference type="InterPro" id="IPR038333">
    <property type="entry name" value="T1MK-like_N_sf"/>
</dbReference>
<reference evidence="9" key="1">
    <citation type="submission" date="2020-07" db="EMBL/GenBank/DDBJ databases">
        <title>Huge and variable diversity of episymbiotic CPR bacteria and DPANN archaea in groundwater ecosystems.</title>
        <authorList>
            <person name="He C.Y."/>
            <person name="Keren R."/>
            <person name="Whittaker M."/>
            <person name="Farag I.F."/>
            <person name="Doudna J."/>
            <person name="Cate J.H.D."/>
            <person name="Banfield J.F."/>
        </authorList>
    </citation>
    <scope>NUCLEOTIDE SEQUENCE</scope>
    <source>
        <strain evidence="9">NC_groundwater_1296_Ag_S-0.2um_52_80</strain>
    </source>
</reference>